<proteinExistence type="predicted"/>
<keyword evidence="2" id="KW-1185">Reference proteome</keyword>
<organism evidence="1 2">
    <name type="scientific">Hyalangium rubrum</name>
    <dbReference type="NCBI Taxonomy" id="3103134"/>
    <lineage>
        <taxon>Bacteria</taxon>
        <taxon>Pseudomonadati</taxon>
        <taxon>Myxococcota</taxon>
        <taxon>Myxococcia</taxon>
        <taxon>Myxococcales</taxon>
        <taxon>Cystobacterineae</taxon>
        <taxon>Archangiaceae</taxon>
        <taxon>Hyalangium</taxon>
    </lineage>
</organism>
<dbReference type="PANTHER" id="PTHR43861:SF6">
    <property type="entry name" value="METHYLTRANSFERASE TYPE 11"/>
    <property type="match status" value="1"/>
</dbReference>
<dbReference type="GO" id="GO:0008168">
    <property type="term" value="F:methyltransferase activity"/>
    <property type="evidence" value="ECO:0007669"/>
    <property type="project" value="UniProtKB-KW"/>
</dbReference>
<comment type="caution">
    <text evidence="1">The sequence shown here is derived from an EMBL/GenBank/DDBJ whole genome shotgun (WGS) entry which is preliminary data.</text>
</comment>
<evidence type="ECO:0000313" key="1">
    <source>
        <dbReference type="EMBL" id="MDY7227005.1"/>
    </source>
</evidence>
<protein>
    <submittedName>
        <fullName evidence="1">Class I SAM-dependent methyltransferase</fullName>
        <ecNumber evidence="1">2.1.1.-</ecNumber>
    </submittedName>
</protein>
<reference evidence="1 2" key="1">
    <citation type="submission" date="2023-12" db="EMBL/GenBank/DDBJ databases">
        <title>the genome sequence of Hyalangium sp. s54d21.</title>
        <authorList>
            <person name="Zhang X."/>
        </authorList>
    </citation>
    <scope>NUCLEOTIDE SEQUENCE [LARGE SCALE GENOMIC DNA]</scope>
    <source>
        <strain evidence="2">s54d21</strain>
    </source>
</reference>
<accession>A0ABU5H4I7</accession>
<keyword evidence="1" id="KW-0489">Methyltransferase</keyword>
<keyword evidence="1" id="KW-0808">Transferase</keyword>
<dbReference type="SUPFAM" id="SSF53335">
    <property type="entry name" value="S-adenosyl-L-methionine-dependent methyltransferases"/>
    <property type="match status" value="1"/>
</dbReference>
<dbReference type="EC" id="2.1.1.-" evidence="1"/>
<dbReference type="RefSeq" id="WP_321545724.1">
    <property type="nucleotide sequence ID" value="NZ_JAXIVS010000003.1"/>
</dbReference>
<dbReference type="CDD" id="cd02440">
    <property type="entry name" value="AdoMet_MTases"/>
    <property type="match status" value="1"/>
</dbReference>
<dbReference type="PANTHER" id="PTHR43861">
    <property type="entry name" value="TRANS-ACONITATE 2-METHYLTRANSFERASE-RELATED"/>
    <property type="match status" value="1"/>
</dbReference>
<dbReference type="Gene3D" id="3.40.50.150">
    <property type="entry name" value="Vaccinia Virus protein VP39"/>
    <property type="match status" value="1"/>
</dbReference>
<sequence length="223" mass="24681">MLGMEMPSELQARTIPGLHDEVVAVLQRHLPAPARLVDLGAGSGAWAARLVSHGYALTAIERDAAFYRFTGAPLIVADLNEPFSARLPGTFDGLTAIEVIEHLENPRAFLRECHKLLAPSGLLVLTTPNIENVPARLQFLATGGLRMFGRDTRYNDPTHITPIHTYMLERMMRDTGFSLVEHTFNKPRPTVTKLANRILSRAVAPLLRGLKGGDCHIFVMRKQ</sequence>
<dbReference type="GO" id="GO:0032259">
    <property type="term" value="P:methylation"/>
    <property type="evidence" value="ECO:0007669"/>
    <property type="project" value="UniProtKB-KW"/>
</dbReference>
<dbReference type="InterPro" id="IPR029063">
    <property type="entry name" value="SAM-dependent_MTases_sf"/>
</dbReference>
<evidence type="ECO:0000313" key="2">
    <source>
        <dbReference type="Proteomes" id="UP001291309"/>
    </source>
</evidence>
<gene>
    <name evidence="1" type="ORF">SYV04_11415</name>
</gene>
<dbReference type="Proteomes" id="UP001291309">
    <property type="component" value="Unassembled WGS sequence"/>
</dbReference>
<name>A0ABU5H4I7_9BACT</name>
<dbReference type="EMBL" id="JAXIVS010000003">
    <property type="protein sequence ID" value="MDY7227005.1"/>
    <property type="molecule type" value="Genomic_DNA"/>
</dbReference>
<dbReference type="Pfam" id="PF13489">
    <property type="entry name" value="Methyltransf_23"/>
    <property type="match status" value="1"/>
</dbReference>